<feature type="domain" description="HTH cro/C1-type" evidence="3">
    <location>
        <begin position="34"/>
        <end position="88"/>
    </location>
</feature>
<dbReference type="PANTHER" id="PTHR46558">
    <property type="entry name" value="TRACRIPTIONAL REGULATORY PROTEIN-RELATED-RELATED"/>
    <property type="match status" value="1"/>
</dbReference>
<evidence type="ECO:0000313" key="4">
    <source>
        <dbReference type="EMBL" id="EEP45030.1"/>
    </source>
</evidence>
<evidence type="ECO:0000259" key="3">
    <source>
        <dbReference type="PROSITE" id="PS50943"/>
    </source>
</evidence>
<dbReference type="InterPro" id="IPR001387">
    <property type="entry name" value="Cro/C1-type_HTH"/>
</dbReference>
<dbReference type="SMART" id="SM00530">
    <property type="entry name" value="HTH_XRE"/>
    <property type="match status" value="1"/>
</dbReference>
<comment type="caution">
    <text evidence="4">The sequence shown here is derived from an EMBL/GenBank/DDBJ whole genome shotgun (WGS) entry which is preliminary data.</text>
</comment>
<protein>
    <submittedName>
        <fullName evidence="4">DNA-binding helix-turn-helix protein</fullName>
    </submittedName>
</protein>
<dbReference type="InterPro" id="IPR010982">
    <property type="entry name" value="Lambda_DNA-bd_dom_sf"/>
</dbReference>
<name>C4F7R2_9ACTN</name>
<dbReference type="PANTHER" id="PTHR46558:SF13">
    <property type="entry name" value="HTH-TYPE TRANSCRIPTIONAL REGULATOR IMMR"/>
    <property type="match status" value="1"/>
</dbReference>
<dbReference type="Gene3D" id="1.10.260.40">
    <property type="entry name" value="lambda repressor-like DNA-binding domains"/>
    <property type="match status" value="1"/>
</dbReference>
<dbReference type="STRING" id="521003.COLINT_02077"/>
<dbReference type="CDD" id="cd00093">
    <property type="entry name" value="HTH_XRE"/>
    <property type="match status" value="1"/>
</dbReference>
<evidence type="ECO:0000256" key="2">
    <source>
        <dbReference type="SAM" id="Phobius"/>
    </source>
</evidence>
<reference evidence="4 5" key="1">
    <citation type="submission" date="2009-04" db="EMBL/GenBank/DDBJ databases">
        <authorList>
            <person name="Weinstock G."/>
            <person name="Sodergren E."/>
            <person name="Clifton S."/>
            <person name="Fulton L."/>
            <person name="Fulton B."/>
            <person name="Courtney L."/>
            <person name="Fronick C."/>
            <person name="Harrison M."/>
            <person name="Strong C."/>
            <person name="Farmer C."/>
            <person name="Delahaunty K."/>
            <person name="Markovic C."/>
            <person name="Hall O."/>
            <person name="Minx P."/>
            <person name="Tomlinson C."/>
            <person name="Mitreva M."/>
            <person name="Nelson J."/>
            <person name="Hou S."/>
            <person name="Wollam A."/>
            <person name="Pepin K.H."/>
            <person name="Johnson M."/>
            <person name="Bhonagiri V."/>
            <person name="Nash W.E."/>
            <person name="Warren W."/>
            <person name="Chinwalla A."/>
            <person name="Mardis E.R."/>
            <person name="Wilson R.K."/>
        </authorList>
    </citation>
    <scope>NUCLEOTIDE SEQUENCE [LARGE SCALE GENOMIC DNA]</scope>
    <source>
        <strain evidence="4 5">DSM 13280</strain>
    </source>
</reference>
<keyword evidence="2" id="KW-0812">Transmembrane</keyword>
<keyword evidence="2" id="KW-0472">Membrane</keyword>
<feature type="transmembrane region" description="Helical" evidence="2">
    <location>
        <begin position="116"/>
        <end position="145"/>
    </location>
</feature>
<organism evidence="4 5">
    <name type="scientific">Collinsella intestinalis DSM 13280</name>
    <dbReference type="NCBI Taxonomy" id="521003"/>
    <lineage>
        <taxon>Bacteria</taxon>
        <taxon>Bacillati</taxon>
        <taxon>Actinomycetota</taxon>
        <taxon>Coriobacteriia</taxon>
        <taxon>Coriobacteriales</taxon>
        <taxon>Coriobacteriaceae</taxon>
        <taxon>Collinsella</taxon>
    </lineage>
</organism>
<keyword evidence="1 4" id="KW-0238">DNA-binding</keyword>
<dbReference type="EMBL" id="ABXH02000003">
    <property type="protein sequence ID" value="EEP45030.1"/>
    <property type="molecule type" value="Genomic_DNA"/>
</dbReference>
<dbReference type="Proteomes" id="UP000003295">
    <property type="component" value="Unassembled WGS sequence"/>
</dbReference>
<proteinExistence type="predicted"/>
<dbReference type="eggNOG" id="COG1476">
    <property type="taxonomic scope" value="Bacteria"/>
</dbReference>
<dbReference type="Pfam" id="PF01381">
    <property type="entry name" value="HTH_3"/>
    <property type="match status" value="1"/>
</dbReference>
<dbReference type="PROSITE" id="PS50943">
    <property type="entry name" value="HTH_CROC1"/>
    <property type="match status" value="1"/>
</dbReference>
<accession>C4F7R2</accession>
<evidence type="ECO:0000313" key="5">
    <source>
        <dbReference type="Proteomes" id="UP000003295"/>
    </source>
</evidence>
<dbReference type="SUPFAM" id="SSF47413">
    <property type="entry name" value="lambda repressor-like DNA-binding domains"/>
    <property type="match status" value="1"/>
</dbReference>
<dbReference type="GO" id="GO:0003677">
    <property type="term" value="F:DNA binding"/>
    <property type="evidence" value="ECO:0007669"/>
    <property type="project" value="UniProtKB-KW"/>
</dbReference>
<evidence type="ECO:0000256" key="1">
    <source>
        <dbReference type="ARBA" id="ARBA00023125"/>
    </source>
</evidence>
<keyword evidence="2" id="KW-1133">Transmembrane helix</keyword>
<sequence length="155" mass="17015">MKASHDGCRRAPEYQRYKEAFIMDDATTQLADRLLDLRRKAGYSQEQLADLLGVSRQAISKWEGAQGRPEVDNVVKLAQIYRVSTDFILTGSASVPSVCETPSAPAPRELSREYRFALSALMVIAGTAVVFLLIVVILTILSTILTSGADIPGWK</sequence>
<dbReference type="HOGENOM" id="CLU_066192_2_6_11"/>
<dbReference type="AlphaFoldDB" id="C4F7R2"/>
<gene>
    <name evidence="4" type="ORF">COLINT_02077</name>
</gene>